<dbReference type="PANTHER" id="PTHR11406:SF23">
    <property type="entry name" value="PHOSPHOGLYCERATE KINASE 1, CHLOROPLASTIC-RELATED"/>
    <property type="match status" value="1"/>
</dbReference>
<comment type="caution">
    <text evidence="16">The sequence shown here is derived from an EMBL/GenBank/DDBJ whole genome shotgun (WGS) entry which is preliminary data.</text>
</comment>
<dbReference type="UniPathway" id="UPA00109">
    <property type="reaction ID" value="UER00185"/>
</dbReference>
<dbReference type="PROSITE" id="PS00111">
    <property type="entry name" value="PGLYCERATE_KINASE"/>
    <property type="match status" value="1"/>
</dbReference>
<dbReference type="HAMAP" id="MF_00145">
    <property type="entry name" value="Phosphoglyc_kinase"/>
    <property type="match status" value="1"/>
</dbReference>
<feature type="binding site" evidence="12 14">
    <location>
        <position position="203"/>
    </location>
    <ligand>
        <name>ATP</name>
        <dbReference type="ChEBI" id="CHEBI:30616"/>
    </ligand>
</feature>
<dbReference type="AlphaFoldDB" id="A0A369L6E1"/>
<feature type="binding site" evidence="12 14">
    <location>
        <position position="325"/>
    </location>
    <ligand>
        <name>ATP</name>
        <dbReference type="ChEBI" id="CHEBI:30616"/>
    </ligand>
</feature>
<dbReference type="PIRSF" id="PIRSF000724">
    <property type="entry name" value="Pgk"/>
    <property type="match status" value="1"/>
</dbReference>
<evidence type="ECO:0000256" key="2">
    <source>
        <dbReference type="ARBA" id="ARBA00004838"/>
    </source>
</evidence>
<dbReference type="InterPro" id="IPR015824">
    <property type="entry name" value="Phosphoglycerate_kinase_N"/>
</dbReference>
<feature type="binding site" evidence="13">
    <location>
        <position position="120"/>
    </location>
    <ligand>
        <name>(2R)-3-phosphoglycerate</name>
        <dbReference type="ChEBI" id="CHEBI:58272"/>
    </ligand>
</feature>
<dbReference type="SUPFAM" id="SSF53748">
    <property type="entry name" value="Phosphoglycerate kinase"/>
    <property type="match status" value="1"/>
</dbReference>
<dbReference type="OrthoDB" id="9808460at2"/>
<dbReference type="FunFam" id="3.40.50.1260:FF:000003">
    <property type="entry name" value="Phosphoglycerate kinase"/>
    <property type="match status" value="1"/>
</dbReference>
<evidence type="ECO:0000256" key="4">
    <source>
        <dbReference type="ARBA" id="ARBA00011245"/>
    </source>
</evidence>
<evidence type="ECO:0000256" key="7">
    <source>
        <dbReference type="ARBA" id="ARBA00022679"/>
    </source>
</evidence>
<dbReference type="FunFam" id="3.40.50.1260:FF:000006">
    <property type="entry name" value="Phosphoglycerate kinase"/>
    <property type="match status" value="1"/>
</dbReference>
<keyword evidence="17" id="KW-1185">Reference proteome</keyword>
<comment type="subcellular location">
    <subcellularLocation>
        <location evidence="12">Cytoplasm</location>
    </subcellularLocation>
</comment>
<evidence type="ECO:0000256" key="10">
    <source>
        <dbReference type="ARBA" id="ARBA00022840"/>
    </source>
</evidence>
<dbReference type="InterPro" id="IPR001576">
    <property type="entry name" value="Phosphoglycerate_kinase"/>
</dbReference>
<keyword evidence="11 12" id="KW-0324">Glycolysis</keyword>
<feature type="binding site" evidence="12 13">
    <location>
        <begin position="60"/>
        <end position="63"/>
    </location>
    <ligand>
        <name>substrate</name>
    </ligand>
</feature>
<dbReference type="STRING" id="1034345.GCA_000236865_00265"/>
<proteinExistence type="inferred from homology"/>
<feature type="binding site" evidence="12 14">
    <location>
        <begin position="352"/>
        <end position="355"/>
    </location>
    <ligand>
        <name>ATP</name>
        <dbReference type="ChEBI" id="CHEBI:30616"/>
    </ligand>
</feature>
<feature type="binding site" evidence="12">
    <location>
        <position position="37"/>
    </location>
    <ligand>
        <name>substrate</name>
    </ligand>
</feature>
<feature type="binding site" evidence="12">
    <location>
        <position position="120"/>
    </location>
    <ligand>
        <name>substrate</name>
    </ligand>
</feature>
<sequence length="395" mass="41962">MADIATVDQLDARGKRVLVRVDFNVPVADGVCSDDTRIRAALPTIEKLIDEGARVILMSHLGRPSGEGFEEKFTLRPAALRLSELLGRPVAFASDTVGPDAQAKAAALQDGQVLVLENLRFDKREKKNDPEFCQELAKLGEAYVNDAFGTAHRAHASTAGVAALLPAYAGYLMQNEVATLTGMLDEPRRPFVAILGGSKVSDKIKVIDALMDKCDTLIIGGGMCFTFLLAQGKQVGTSLKEEDWVERAAAMLRKAEERGVKLLLPVDVVCADKFAEDANTKTVSVDDVPADMMGLDVGPETAKLYAQAISQAATVFWNGPMGVFEMEAFAAGTKAVAEAVAENQLGDTIIGGGDSVAAVNKFDLADRMTFISTGGGASMELVQGEALPGVEALKR</sequence>
<comment type="subunit">
    <text evidence="4 12">Monomer.</text>
</comment>
<dbReference type="InterPro" id="IPR015911">
    <property type="entry name" value="Phosphoglycerate_kinase_CS"/>
</dbReference>
<feature type="binding site" evidence="13">
    <location>
        <position position="37"/>
    </location>
    <ligand>
        <name>(2R)-3-phosphoglycerate</name>
        <dbReference type="ChEBI" id="CHEBI:58272"/>
    </ligand>
</feature>
<dbReference type="Gene3D" id="3.40.50.1260">
    <property type="entry name" value="Phosphoglycerate kinase, N-terminal domain"/>
    <property type="match status" value="2"/>
</dbReference>
<dbReference type="GO" id="GO:0006096">
    <property type="term" value="P:glycolytic process"/>
    <property type="evidence" value="ECO:0007669"/>
    <property type="project" value="UniProtKB-UniRule"/>
</dbReference>
<dbReference type="GO" id="GO:0005829">
    <property type="term" value="C:cytosol"/>
    <property type="evidence" value="ECO:0007669"/>
    <property type="project" value="TreeGrafter"/>
</dbReference>
<organism evidence="16 17">
    <name type="scientific">Senegalimassilia anaerobia</name>
    <dbReference type="NCBI Taxonomy" id="1473216"/>
    <lineage>
        <taxon>Bacteria</taxon>
        <taxon>Bacillati</taxon>
        <taxon>Actinomycetota</taxon>
        <taxon>Coriobacteriia</taxon>
        <taxon>Coriobacteriales</taxon>
        <taxon>Coriobacteriaceae</taxon>
        <taxon>Senegalimassilia</taxon>
    </lineage>
</organism>
<dbReference type="GO" id="GO:0043531">
    <property type="term" value="F:ADP binding"/>
    <property type="evidence" value="ECO:0007669"/>
    <property type="project" value="TreeGrafter"/>
</dbReference>
<evidence type="ECO:0000256" key="6">
    <source>
        <dbReference type="ARBA" id="ARBA00016471"/>
    </source>
</evidence>
<dbReference type="PANTHER" id="PTHR11406">
    <property type="entry name" value="PHOSPHOGLYCERATE KINASE"/>
    <property type="match status" value="1"/>
</dbReference>
<keyword evidence="12" id="KW-0963">Cytoplasm</keyword>
<dbReference type="Proteomes" id="UP000253792">
    <property type="component" value="Unassembled WGS sequence"/>
</dbReference>
<feature type="binding site" evidence="12">
    <location>
        <position position="153"/>
    </location>
    <ligand>
        <name>substrate</name>
    </ligand>
</feature>
<evidence type="ECO:0000313" key="17">
    <source>
        <dbReference type="Proteomes" id="UP000253792"/>
    </source>
</evidence>
<dbReference type="GO" id="GO:0005524">
    <property type="term" value="F:ATP binding"/>
    <property type="evidence" value="ECO:0007669"/>
    <property type="project" value="UniProtKB-KW"/>
</dbReference>
<accession>A0A369L6E1</accession>
<comment type="pathway">
    <text evidence="2 12">Carbohydrate degradation; glycolysis; pyruvate from D-glyceraldehyde 3-phosphate: step 2/5.</text>
</comment>
<dbReference type="InterPro" id="IPR036043">
    <property type="entry name" value="Phosphoglycerate_kinase_sf"/>
</dbReference>
<keyword evidence="8 12" id="KW-0547">Nucleotide-binding</keyword>
<gene>
    <name evidence="12 16" type="primary">pgk</name>
    <name evidence="16" type="ORF">C1880_09215</name>
</gene>
<protein>
    <recommendedName>
        <fullName evidence="6 12">Phosphoglycerate kinase</fullName>
        <ecNumber evidence="5 12">2.7.2.3</ecNumber>
    </recommendedName>
</protein>
<evidence type="ECO:0000256" key="8">
    <source>
        <dbReference type="ARBA" id="ARBA00022741"/>
    </source>
</evidence>
<dbReference type="Pfam" id="PF00162">
    <property type="entry name" value="PGK"/>
    <property type="match status" value="1"/>
</dbReference>
<evidence type="ECO:0000256" key="3">
    <source>
        <dbReference type="ARBA" id="ARBA00008982"/>
    </source>
</evidence>
<evidence type="ECO:0000256" key="11">
    <source>
        <dbReference type="ARBA" id="ARBA00023152"/>
    </source>
</evidence>
<name>A0A369L6E1_9ACTN</name>
<comment type="similarity">
    <text evidence="3 12 15">Belongs to the phosphoglycerate kinase family.</text>
</comment>
<feature type="binding site" evidence="13">
    <location>
        <position position="153"/>
    </location>
    <ligand>
        <name>(2R)-3-phosphoglycerate</name>
        <dbReference type="ChEBI" id="CHEBI:58272"/>
    </ligand>
</feature>
<feature type="binding site" evidence="12 13">
    <location>
        <begin position="22"/>
        <end position="24"/>
    </location>
    <ligand>
        <name>substrate</name>
    </ligand>
</feature>
<evidence type="ECO:0000256" key="1">
    <source>
        <dbReference type="ARBA" id="ARBA00000642"/>
    </source>
</evidence>
<dbReference type="EC" id="2.7.2.3" evidence="5 12"/>
<reference evidence="16 17" key="1">
    <citation type="journal article" date="2018" name="Elife">
        <title>Discovery and characterization of a prevalent human gut bacterial enzyme sufficient for the inactivation of a family of plant toxins.</title>
        <authorList>
            <person name="Koppel N."/>
            <person name="Bisanz J.E."/>
            <person name="Pandelia M.E."/>
            <person name="Turnbaugh P.J."/>
            <person name="Balskus E.P."/>
        </authorList>
    </citation>
    <scope>NUCLEOTIDE SEQUENCE [LARGE SCALE GENOMIC DNA]</scope>
    <source>
        <strain evidence="17">anaerobia AP69FAA</strain>
    </source>
</reference>
<evidence type="ECO:0000256" key="12">
    <source>
        <dbReference type="HAMAP-Rule" id="MF_00145"/>
    </source>
</evidence>
<evidence type="ECO:0000256" key="5">
    <source>
        <dbReference type="ARBA" id="ARBA00013061"/>
    </source>
</evidence>
<dbReference type="RefSeq" id="WP_114621215.1">
    <property type="nucleotide sequence ID" value="NZ_PPTP01000010.1"/>
</dbReference>
<dbReference type="GO" id="GO:0004618">
    <property type="term" value="F:phosphoglycerate kinase activity"/>
    <property type="evidence" value="ECO:0007669"/>
    <property type="project" value="UniProtKB-UniRule"/>
</dbReference>
<dbReference type="CDD" id="cd00318">
    <property type="entry name" value="Phosphoglycerate_kinase"/>
    <property type="match status" value="1"/>
</dbReference>
<evidence type="ECO:0000256" key="15">
    <source>
        <dbReference type="RuleBase" id="RU000532"/>
    </source>
</evidence>
<keyword evidence="7 12" id="KW-0808">Transferase</keyword>
<comment type="catalytic activity">
    <reaction evidence="1 12 15">
        <text>(2R)-3-phosphoglycerate + ATP = (2R)-3-phospho-glyceroyl phosphate + ADP</text>
        <dbReference type="Rhea" id="RHEA:14801"/>
        <dbReference type="ChEBI" id="CHEBI:30616"/>
        <dbReference type="ChEBI" id="CHEBI:57604"/>
        <dbReference type="ChEBI" id="CHEBI:58272"/>
        <dbReference type="ChEBI" id="CHEBI:456216"/>
        <dbReference type="EC" id="2.7.2.3"/>
    </reaction>
</comment>
<dbReference type="EMBL" id="PPTP01000010">
    <property type="protein sequence ID" value="RDB54377.1"/>
    <property type="molecule type" value="Genomic_DNA"/>
</dbReference>
<dbReference type="GO" id="GO:0006094">
    <property type="term" value="P:gluconeogenesis"/>
    <property type="evidence" value="ECO:0007669"/>
    <property type="project" value="TreeGrafter"/>
</dbReference>
<keyword evidence="10 12" id="KW-0067">ATP-binding</keyword>
<evidence type="ECO:0000256" key="9">
    <source>
        <dbReference type="ARBA" id="ARBA00022777"/>
    </source>
</evidence>
<keyword evidence="9 12" id="KW-0418">Kinase</keyword>
<feature type="binding site" evidence="12 14">
    <location>
        <position position="294"/>
    </location>
    <ligand>
        <name>ATP</name>
        <dbReference type="ChEBI" id="CHEBI:30616"/>
    </ligand>
</feature>
<evidence type="ECO:0000313" key="16">
    <source>
        <dbReference type="EMBL" id="RDB54377.1"/>
    </source>
</evidence>
<evidence type="ECO:0000256" key="14">
    <source>
        <dbReference type="PIRSR" id="PIRSR000724-2"/>
    </source>
</evidence>
<dbReference type="PRINTS" id="PR00477">
    <property type="entry name" value="PHGLYCKINASE"/>
</dbReference>
<evidence type="ECO:0000256" key="13">
    <source>
        <dbReference type="PIRSR" id="PIRSR000724-1"/>
    </source>
</evidence>